<feature type="compositionally biased region" description="Basic and acidic residues" evidence="11">
    <location>
        <begin position="491"/>
        <end position="501"/>
    </location>
</feature>
<evidence type="ECO:0000259" key="12">
    <source>
        <dbReference type="PROSITE" id="PS50835"/>
    </source>
</evidence>
<evidence type="ECO:0000256" key="7">
    <source>
        <dbReference type="ARBA" id="ARBA00023157"/>
    </source>
</evidence>
<dbReference type="EMBL" id="SRMA01026853">
    <property type="protein sequence ID" value="TRY66336.1"/>
    <property type="molecule type" value="Genomic_DNA"/>
</dbReference>
<dbReference type="GO" id="GO:0004674">
    <property type="term" value="F:protein serine/threonine kinase activity"/>
    <property type="evidence" value="ECO:0007669"/>
    <property type="project" value="UniProtKB-KW"/>
</dbReference>
<comment type="catalytic activity">
    <reaction evidence="9">
        <text>L-threonyl-[protein] + ATP = O-phospho-L-threonyl-[protein] + ADP + H(+)</text>
        <dbReference type="Rhea" id="RHEA:46608"/>
        <dbReference type="Rhea" id="RHEA-COMP:11060"/>
        <dbReference type="Rhea" id="RHEA-COMP:11605"/>
        <dbReference type="ChEBI" id="CHEBI:15378"/>
        <dbReference type="ChEBI" id="CHEBI:30013"/>
        <dbReference type="ChEBI" id="CHEBI:30616"/>
        <dbReference type="ChEBI" id="CHEBI:61977"/>
        <dbReference type="ChEBI" id="CHEBI:456216"/>
        <dbReference type="EC" id="2.7.11.1"/>
    </reaction>
</comment>
<accession>A0A553NLL9</accession>
<keyword evidence="7" id="KW-1015">Disulfide bond</keyword>
<feature type="region of interest" description="Disordered" evidence="11">
    <location>
        <begin position="1017"/>
        <end position="1065"/>
    </location>
</feature>
<feature type="compositionally biased region" description="Low complexity" evidence="11">
    <location>
        <begin position="559"/>
        <end position="570"/>
    </location>
</feature>
<dbReference type="InterPro" id="IPR003599">
    <property type="entry name" value="Ig_sub"/>
</dbReference>
<dbReference type="SUPFAM" id="SSF48726">
    <property type="entry name" value="Immunoglobulin"/>
    <property type="match status" value="2"/>
</dbReference>
<protein>
    <recommendedName>
        <fullName evidence="2">non-specific serine/threonine protein kinase</fullName>
        <ecNumber evidence="2">2.7.11.1</ecNumber>
    </recommendedName>
</protein>
<evidence type="ECO:0000256" key="3">
    <source>
        <dbReference type="ARBA" id="ARBA00022527"/>
    </source>
</evidence>
<dbReference type="AlphaFoldDB" id="A0A553NLL9"/>
<feature type="region of interest" description="Disordered" evidence="11">
    <location>
        <begin position="297"/>
        <end position="458"/>
    </location>
</feature>
<dbReference type="GO" id="GO:0005524">
    <property type="term" value="F:ATP binding"/>
    <property type="evidence" value="ECO:0007669"/>
    <property type="project" value="InterPro"/>
</dbReference>
<evidence type="ECO:0000256" key="10">
    <source>
        <dbReference type="ARBA" id="ARBA00048679"/>
    </source>
</evidence>
<dbReference type="PROSITE" id="PS51158">
    <property type="entry name" value="ALPHA_KINASE"/>
    <property type="match status" value="1"/>
</dbReference>
<feature type="compositionally biased region" description="Low complexity" evidence="11">
    <location>
        <begin position="445"/>
        <end position="455"/>
    </location>
</feature>
<dbReference type="SMART" id="SM00811">
    <property type="entry name" value="Alpha_kinase"/>
    <property type="match status" value="1"/>
</dbReference>
<dbReference type="PANTHER" id="PTHR47091">
    <property type="entry name" value="ALPHA-PROTEIN KINASE 2-RELATED"/>
    <property type="match status" value="1"/>
</dbReference>
<evidence type="ECO:0000256" key="6">
    <source>
        <dbReference type="ARBA" id="ARBA00022777"/>
    </source>
</evidence>
<feature type="compositionally biased region" description="Polar residues" evidence="11">
    <location>
        <begin position="318"/>
        <end position="332"/>
    </location>
</feature>
<dbReference type="STRING" id="623744.A0A553NLL9"/>
<dbReference type="Pfam" id="PF07679">
    <property type="entry name" value="I-set"/>
    <property type="match status" value="2"/>
</dbReference>
<feature type="compositionally biased region" description="Basic and acidic residues" evidence="11">
    <location>
        <begin position="414"/>
        <end position="435"/>
    </location>
</feature>
<dbReference type="GO" id="GO:0005634">
    <property type="term" value="C:nucleus"/>
    <property type="evidence" value="ECO:0007669"/>
    <property type="project" value="TreeGrafter"/>
</dbReference>
<dbReference type="InterPro" id="IPR007110">
    <property type="entry name" value="Ig-like_dom"/>
</dbReference>
<feature type="compositionally biased region" description="Basic and acidic residues" evidence="11">
    <location>
        <begin position="337"/>
        <end position="348"/>
    </location>
</feature>
<dbReference type="Gene3D" id="2.60.40.10">
    <property type="entry name" value="Immunoglobulins"/>
    <property type="match status" value="2"/>
</dbReference>
<keyword evidence="8" id="KW-0393">Immunoglobulin domain</keyword>
<name>A0A553NLL9_9TELE</name>
<feature type="compositionally biased region" description="Basic residues" evidence="11">
    <location>
        <begin position="1048"/>
        <end position="1057"/>
    </location>
</feature>
<evidence type="ECO:0000256" key="2">
    <source>
        <dbReference type="ARBA" id="ARBA00012513"/>
    </source>
</evidence>
<evidence type="ECO:0000256" key="5">
    <source>
        <dbReference type="ARBA" id="ARBA00022737"/>
    </source>
</evidence>
<organism evidence="14 15">
    <name type="scientific">Danionella cerebrum</name>
    <dbReference type="NCBI Taxonomy" id="2873325"/>
    <lineage>
        <taxon>Eukaryota</taxon>
        <taxon>Metazoa</taxon>
        <taxon>Chordata</taxon>
        <taxon>Craniata</taxon>
        <taxon>Vertebrata</taxon>
        <taxon>Euteleostomi</taxon>
        <taxon>Actinopterygii</taxon>
        <taxon>Neopterygii</taxon>
        <taxon>Teleostei</taxon>
        <taxon>Ostariophysi</taxon>
        <taxon>Cypriniformes</taxon>
        <taxon>Danionidae</taxon>
        <taxon>Danioninae</taxon>
        <taxon>Danionella</taxon>
    </lineage>
</organism>
<feature type="region of interest" description="Disordered" evidence="11">
    <location>
        <begin position="491"/>
        <end position="520"/>
    </location>
</feature>
<keyword evidence="5" id="KW-0677">Repeat</keyword>
<dbReference type="SUPFAM" id="SSF56112">
    <property type="entry name" value="Protein kinase-like (PK-like)"/>
    <property type="match status" value="1"/>
</dbReference>
<feature type="compositionally biased region" description="Polar residues" evidence="11">
    <location>
        <begin position="653"/>
        <end position="666"/>
    </location>
</feature>
<reference evidence="14 15" key="1">
    <citation type="journal article" date="2019" name="Sci. Data">
        <title>Hybrid genome assembly and annotation of Danionella translucida.</title>
        <authorList>
            <person name="Kadobianskyi M."/>
            <person name="Schulze L."/>
            <person name="Schuelke M."/>
            <person name="Judkewitz B."/>
        </authorList>
    </citation>
    <scope>NUCLEOTIDE SEQUENCE [LARGE SCALE GENOMIC DNA]</scope>
    <source>
        <strain evidence="14 15">Bolton</strain>
    </source>
</reference>
<feature type="domain" description="Ig-like" evidence="12">
    <location>
        <begin position="85"/>
        <end position="181"/>
    </location>
</feature>
<keyword evidence="15" id="KW-1185">Reference proteome</keyword>
<feature type="region of interest" description="Disordered" evidence="11">
    <location>
        <begin position="559"/>
        <end position="580"/>
    </location>
</feature>
<dbReference type="InterPro" id="IPR011009">
    <property type="entry name" value="Kinase-like_dom_sf"/>
</dbReference>
<evidence type="ECO:0000256" key="4">
    <source>
        <dbReference type="ARBA" id="ARBA00022679"/>
    </source>
</evidence>
<dbReference type="PANTHER" id="PTHR47091:SF1">
    <property type="entry name" value="ALPHA-PROTEIN KINASE 3"/>
    <property type="match status" value="1"/>
</dbReference>
<dbReference type="InterPro" id="IPR003598">
    <property type="entry name" value="Ig_sub2"/>
</dbReference>
<feature type="compositionally biased region" description="Polar residues" evidence="11">
    <location>
        <begin position="1017"/>
        <end position="1031"/>
    </location>
</feature>
<keyword evidence="6" id="KW-0418">Kinase</keyword>
<feature type="compositionally biased region" description="Basic and acidic residues" evidence="11">
    <location>
        <begin position="356"/>
        <end position="365"/>
    </location>
</feature>
<feature type="region of interest" description="Disordered" evidence="11">
    <location>
        <begin position="626"/>
        <end position="687"/>
    </location>
</feature>
<proteinExistence type="inferred from homology"/>
<dbReference type="SMART" id="SM00409">
    <property type="entry name" value="IG"/>
    <property type="match status" value="2"/>
</dbReference>
<comment type="caution">
    <text evidence="14">The sequence shown here is derived from an EMBL/GenBank/DDBJ whole genome shotgun (WGS) entry which is preliminary data.</text>
</comment>
<dbReference type="Proteomes" id="UP000316079">
    <property type="component" value="Unassembled WGS sequence"/>
</dbReference>
<feature type="domain" description="Ig-like" evidence="12">
    <location>
        <begin position="704"/>
        <end position="786"/>
    </location>
</feature>
<keyword evidence="4" id="KW-0808">Transferase</keyword>
<evidence type="ECO:0000256" key="11">
    <source>
        <dbReference type="SAM" id="MobiDB-lite"/>
    </source>
</evidence>
<dbReference type="FunFam" id="2.60.40.10:FF:000069">
    <property type="entry name" value="Alpha-protein kinase 3"/>
    <property type="match status" value="1"/>
</dbReference>
<dbReference type="InterPro" id="IPR013098">
    <property type="entry name" value="Ig_I-set"/>
</dbReference>
<comment type="similarity">
    <text evidence="1">Belongs to the protein kinase superfamily. Alpha-type protein kinase family. ALPK subfamily.</text>
</comment>
<evidence type="ECO:0000256" key="8">
    <source>
        <dbReference type="ARBA" id="ARBA00023319"/>
    </source>
</evidence>
<dbReference type="EC" id="2.7.11.1" evidence="2"/>
<sequence>MLAVMSQERKYVLNGVKARGDGLITKMSSRRLINRSLSSDGRSYFNDFSSPSRRSGARSYLSSISSESRSTLCSVMAQLTEERQPTFESTLKSKAVSEDANVKFSCVVSGHPVPDVTWYKDDMQLDRYCGLPKYEISRHDKTHTLQIYNCTLEDAAIYQASAQNSRGIVSCSGVLEVGTMSEYKIHQNYFSKLKLRSEHRQHKHQETIPEDIRMRSPERTHVEAQRRMEKSPLEDRTLEIDPPEDGLWSPVQETTAEPVHSISTAEVSTNKESKELMYIHDSINDASKLQIERNAKISPLATEQSNRNRSTRKMLNKSGVSVENTGEENTQIAPVENIDKTDTKKNEKQLVMTESSKTDTTDNGKKGKLSGITNKEVTETTQRDCVPQTTSATETDATNTKESESRPVNTYKSTSEEVDKQVETPSEELKEDTSILKKNQKPAAKKLPAPKASVKSEVVKNTNQTQPFAAQLKVLQTGNTRIAVKRKDFDEHRNRHSEGPRVRISPHSSSRDDVNVDTGDGNASEHSLMGLAADDGHCNAEEPSIHCDVPTLHKEMVTVEEPSNPSSSVSQEDGLSPYEESATLTKISSLVTEAQNTQPRENISSGHVSHKLQDTQFITDEGSLLGEEIPTNKPIPNSSDNKADNKETDNTTRSDSNSPLITPSETHSPRLNRRTVPADQPKTVANENPKLQIEKDKENQFKVPQVIRKIRPEVFDASGHLKLWCQFFNIISDSTIKWYKDEMEISEIKRSAGDETQVCLAIIQMSKRDCGVYRCSITNEYGKDFTEYHLNTEFLSSVAWREELQQVGEEIEMTPLIFSRGLADAGCWGSKFFGRVTTEEAQIGLGSEHKTKRLKVIYGLDPVFESGSSCFMKMQSPIAYESREETVLAERNLQITKQNCRIQNMAREYFKIFAGDTRQIESFGAALEVIPLYFTYWPASSVPYATVEAELKGIYLRYCGLDRAGSLVFNEKSEVGQKYQGFPCAANPQVFERFLIQHQCNYYCGLLNLRPLKSPESLQTSARSKGSSSPLLQRRTPASSSSPQPQRRANKSPKVPRKINPDVSA</sequence>
<comment type="catalytic activity">
    <reaction evidence="10">
        <text>L-seryl-[protein] + ATP = O-phospho-L-seryl-[protein] + ADP + H(+)</text>
        <dbReference type="Rhea" id="RHEA:17989"/>
        <dbReference type="Rhea" id="RHEA-COMP:9863"/>
        <dbReference type="Rhea" id="RHEA-COMP:11604"/>
        <dbReference type="ChEBI" id="CHEBI:15378"/>
        <dbReference type="ChEBI" id="CHEBI:29999"/>
        <dbReference type="ChEBI" id="CHEBI:30616"/>
        <dbReference type="ChEBI" id="CHEBI:83421"/>
        <dbReference type="ChEBI" id="CHEBI:456216"/>
        <dbReference type="EC" id="2.7.11.1"/>
    </reaction>
</comment>
<feature type="compositionally biased region" description="Low complexity" evidence="11">
    <location>
        <begin position="1033"/>
        <end position="1047"/>
    </location>
</feature>
<evidence type="ECO:0000256" key="1">
    <source>
        <dbReference type="ARBA" id="ARBA00008651"/>
    </source>
</evidence>
<feature type="compositionally biased region" description="Basic and acidic residues" evidence="11">
    <location>
        <begin position="641"/>
        <end position="652"/>
    </location>
</feature>
<dbReference type="Pfam" id="PF02816">
    <property type="entry name" value="Alpha_kinase"/>
    <property type="match status" value="1"/>
</dbReference>
<evidence type="ECO:0000259" key="13">
    <source>
        <dbReference type="PROSITE" id="PS51158"/>
    </source>
</evidence>
<dbReference type="InterPro" id="IPR036179">
    <property type="entry name" value="Ig-like_dom_sf"/>
</dbReference>
<dbReference type="OrthoDB" id="301415at2759"/>
<gene>
    <name evidence="14" type="ORF">DNTS_024328</name>
</gene>
<dbReference type="InterPro" id="IPR004166">
    <property type="entry name" value="a-kinase_dom"/>
</dbReference>
<dbReference type="GO" id="GO:0055013">
    <property type="term" value="P:cardiac muscle cell development"/>
    <property type="evidence" value="ECO:0007669"/>
    <property type="project" value="TreeGrafter"/>
</dbReference>
<evidence type="ECO:0000256" key="9">
    <source>
        <dbReference type="ARBA" id="ARBA00047899"/>
    </source>
</evidence>
<feature type="compositionally biased region" description="Low complexity" evidence="11">
    <location>
        <begin position="389"/>
        <end position="398"/>
    </location>
</feature>
<dbReference type="InterPro" id="IPR013783">
    <property type="entry name" value="Ig-like_fold"/>
</dbReference>
<evidence type="ECO:0000313" key="14">
    <source>
        <dbReference type="EMBL" id="TRY66336.1"/>
    </source>
</evidence>
<dbReference type="SMART" id="SM00408">
    <property type="entry name" value="IGc2"/>
    <property type="match status" value="2"/>
</dbReference>
<feature type="domain" description="Alpha-type protein kinase" evidence="13">
    <location>
        <begin position="820"/>
        <end position="1062"/>
    </location>
</feature>
<dbReference type="PROSITE" id="PS50835">
    <property type="entry name" value="IG_LIKE"/>
    <property type="match status" value="2"/>
</dbReference>
<keyword evidence="3" id="KW-0723">Serine/threonine-protein kinase</keyword>
<evidence type="ECO:0000313" key="15">
    <source>
        <dbReference type="Proteomes" id="UP000316079"/>
    </source>
</evidence>